<dbReference type="Proteomes" id="UP000717585">
    <property type="component" value="Unassembled WGS sequence"/>
</dbReference>
<evidence type="ECO:0000256" key="1">
    <source>
        <dbReference type="SAM" id="MobiDB-lite"/>
    </source>
</evidence>
<accession>A0A8J6B636</accession>
<keyword evidence="3" id="KW-1185">Reference proteome</keyword>
<dbReference type="AlphaFoldDB" id="A0A8J6B636"/>
<name>A0A8J6B636_9EUKA</name>
<sequence length="247" mass="27729">MWVGSVDYTIESAQMTASIAGRRTGVRRDIDYTGEKYRAAVTLQRFARGWLVRYRMFHYHNVYQHIVAEIEDLIPIEEHISPIRAPAAPKSPHTKPHEPSEPEPEVPESLTPPPPLPRQSLRFTRSPSPDDELANTADSLETAVQLTPDDREVQAHLSLRATMLASGSRFEATRLTPAEIDRVESLARSIAPSSLKLNPSRLRAAMMRRDDPDVRWFAWCWRGALGVSDKVAVIAAFALVLTERDGV</sequence>
<comment type="caution">
    <text evidence="2">The sequence shown here is derived from an EMBL/GenBank/DDBJ whole genome shotgun (WGS) entry which is preliminary data.</text>
</comment>
<evidence type="ECO:0000313" key="3">
    <source>
        <dbReference type="Proteomes" id="UP000717585"/>
    </source>
</evidence>
<gene>
    <name evidence="2" type="ORF">J8273_4717</name>
</gene>
<dbReference type="PROSITE" id="PS50096">
    <property type="entry name" value="IQ"/>
    <property type="match status" value="1"/>
</dbReference>
<dbReference type="EMBL" id="JAHDYR010000020">
    <property type="protein sequence ID" value="KAG9393854.1"/>
    <property type="molecule type" value="Genomic_DNA"/>
</dbReference>
<reference evidence="2" key="1">
    <citation type="submission" date="2021-05" db="EMBL/GenBank/DDBJ databases">
        <title>A free-living protist that lacks canonical eukaryotic 1 DNA replication and segregation systems.</title>
        <authorList>
            <person name="Salas-Leiva D.E."/>
            <person name="Tromer E.C."/>
            <person name="Curtis B.A."/>
            <person name="Jerlstrom-Hultqvist J."/>
            <person name="Kolisko M."/>
            <person name="Yi Z."/>
            <person name="Salas-Leiva J.S."/>
            <person name="Gallot-Lavallee L."/>
            <person name="Kops G.J.P.L."/>
            <person name="Archibald J.M."/>
            <person name="Simpson A.G.B."/>
            <person name="Roger A.J."/>
        </authorList>
    </citation>
    <scope>NUCLEOTIDE SEQUENCE</scope>
    <source>
        <strain evidence="2">BICM</strain>
    </source>
</reference>
<organism evidence="2 3">
    <name type="scientific">Carpediemonas membranifera</name>
    <dbReference type="NCBI Taxonomy" id="201153"/>
    <lineage>
        <taxon>Eukaryota</taxon>
        <taxon>Metamonada</taxon>
        <taxon>Carpediemonas-like organisms</taxon>
        <taxon>Carpediemonas</taxon>
    </lineage>
</organism>
<evidence type="ECO:0000313" key="2">
    <source>
        <dbReference type="EMBL" id="KAG9393854.1"/>
    </source>
</evidence>
<feature type="region of interest" description="Disordered" evidence="1">
    <location>
        <begin position="85"/>
        <end position="134"/>
    </location>
</feature>
<protein>
    <submittedName>
        <fullName evidence="2">Uncharacterized protein</fullName>
    </submittedName>
</protein>
<proteinExistence type="predicted"/>